<dbReference type="PANTHER" id="PTHR43394:SF1">
    <property type="entry name" value="ATP-BINDING CASSETTE SUB-FAMILY B MEMBER 10, MITOCHONDRIAL"/>
    <property type="match status" value="1"/>
</dbReference>
<dbReference type="InterPro" id="IPR011527">
    <property type="entry name" value="ABC1_TM_dom"/>
</dbReference>
<feature type="transmembrane region" description="Helical" evidence="9">
    <location>
        <begin position="12"/>
        <end position="33"/>
    </location>
</feature>
<dbReference type="Pfam" id="PF00664">
    <property type="entry name" value="ABC_membrane"/>
    <property type="match status" value="1"/>
</dbReference>
<dbReference type="GO" id="GO:0016887">
    <property type="term" value="F:ATP hydrolysis activity"/>
    <property type="evidence" value="ECO:0007669"/>
    <property type="project" value="InterPro"/>
</dbReference>
<evidence type="ECO:0000256" key="9">
    <source>
        <dbReference type="SAM" id="Phobius"/>
    </source>
</evidence>
<accession>A0A7C4YG81</accession>
<sequence length="564" mass="64209">MIRLLFKYKLRVILGIIVLLIVDGIQIIVPVIVKRAIDNLSQGIYSHLLYYAIIIVLLSIVVAFFRFWWRFFIIGNSRIIERELRDKFFTHIINMDAYFFKDKNIGDLMALSTNDIEAIRMALGMGTIAIVDAVFLSLASLGMMLKLDIRLTLLALIPAPFLSLLTYIFGKEVNKRFEKQQEGFSILTEKVREILQGAKVIKGYNQEKGAIESFNITNWDYYKRILRMLKVSSAFDPILGMFAMLSIGIVLLFGAVDVIGGRITLGSFVAFFNYLNLMIWPMIAFGFVVNIFQRGNASYKRVKSVLDMEPRIKKGGKNIDIKGEIVLKDLSFSYNGENVLKDINIRFEKGKTTAIVGLTGSGKSTLVNLLLRFYESEGIFVDGTPLNEIDYETLRRSIGYVPQETFLFSDTVFNNISFGVENPNIDDVVKVAKIAMIHNEIMELPNGYDTMLGEKGVNLSGGQKQRIAIARALLVPSKILILDDALSSVDSHTEKDIMENLKDFLKTRTSIVISHRIAAIKNFDWIYVFENGRVVEEGKHRKLIEKKGLYYILYQRQKLEEEIK</sequence>
<evidence type="ECO:0000256" key="8">
    <source>
        <dbReference type="ARBA" id="ARBA00023136"/>
    </source>
</evidence>
<dbReference type="InterPro" id="IPR003439">
    <property type="entry name" value="ABC_transporter-like_ATP-bd"/>
</dbReference>
<keyword evidence="2" id="KW-0813">Transport</keyword>
<keyword evidence="3" id="KW-1003">Cell membrane</keyword>
<evidence type="ECO:0000256" key="3">
    <source>
        <dbReference type="ARBA" id="ARBA00022475"/>
    </source>
</evidence>
<feature type="transmembrane region" description="Helical" evidence="9">
    <location>
        <begin position="48"/>
        <end position="69"/>
    </location>
</feature>
<dbReference type="InterPro" id="IPR036640">
    <property type="entry name" value="ABC1_TM_sf"/>
</dbReference>
<feature type="domain" description="ABC transporter" evidence="10">
    <location>
        <begin position="325"/>
        <end position="556"/>
    </location>
</feature>
<reference evidence="12" key="1">
    <citation type="journal article" date="2020" name="mSystems">
        <title>Genome- and Community-Level Interaction Insights into Carbon Utilization and Element Cycling Functions of Hydrothermarchaeota in Hydrothermal Sediment.</title>
        <authorList>
            <person name="Zhou Z."/>
            <person name="Liu Y."/>
            <person name="Xu W."/>
            <person name="Pan J."/>
            <person name="Luo Z.H."/>
            <person name="Li M."/>
        </authorList>
    </citation>
    <scope>NUCLEOTIDE SEQUENCE [LARGE SCALE GENOMIC DNA]</scope>
    <source>
        <strain evidence="12">SpSt-780</strain>
    </source>
</reference>
<dbReference type="AlphaFoldDB" id="A0A7C4YG81"/>
<dbReference type="SMART" id="SM00382">
    <property type="entry name" value="AAA"/>
    <property type="match status" value="1"/>
</dbReference>
<dbReference type="CDD" id="cd18541">
    <property type="entry name" value="ABC_6TM_TmrB_like"/>
    <property type="match status" value="1"/>
</dbReference>
<keyword evidence="4 9" id="KW-0812">Transmembrane</keyword>
<evidence type="ECO:0000256" key="1">
    <source>
        <dbReference type="ARBA" id="ARBA00004651"/>
    </source>
</evidence>
<dbReference type="PROSITE" id="PS50893">
    <property type="entry name" value="ABC_TRANSPORTER_2"/>
    <property type="match status" value="1"/>
</dbReference>
<organism evidence="12">
    <name type="scientific">candidate division WOR-3 bacterium</name>
    <dbReference type="NCBI Taxonomy" id="2052148"/>
    <lineage>
        <taxon>Bacteria</taxon>
        <taxon>Bacteria division WOR-3</taxon>
    </lineage>
</organism>
<dbReference type="EMBL" id="DTHG01000008">
    <property type="protein sequence ID" value="HGW91067.1"/>
    <property type="molecule type" value="Genomic_DNA"/>
</dbReference>
<evidence type="ECO:0000256" key="7">
    <source>
        <dbReference type="ARBA" id="ARBA00022989"/>
    </source>
</evidence>
<protein>
    <submittedName>
        <fullName evidence="12">ABC transporter ATP-binding protein</fullName>
    </submittedName>
</protein>
<dbReference type="InterPro" id="IPR003593">
    <property type="entry name" value="AAA+_ATPase"/>
</dbReference>
<gene>
    <name evidence="12" type="ORF">ENV67_00815</name>
</gene>
<evidence type="ECO:0000256" key="4">
    <source>
        <dbReference type="ARBA" id="ARBA00022692"/>
    </source>
</evidence>
<keyword evidence="7 9" id="KW-1133">Transmembrane helix</keyword>
<name>A0A7C4YG81_UNCW3</name>
<dbReference type="SUPFAM" id="SSF52540">
    <property type="entry name" value="P-loop containing nucleoside triphosphate hydrolases"/>
    <property type="match status" value="1"/>
</dbReference>
<feature type="domain" description="ABC transmembrane type-1" evidence="11">
    <location>
        <begin position="13"/>
        <end position="294"/>
    </location>
</feature>
<dbReference type="SUPFAM" id="SSF90123">
    <property type="entry name" value="ABC transporter transmembrane region"/>
    <property type="match status" value="1"/>
</dbReference>
<comment type="subcellular location">
    <subcellularLocation>
        <location evidence="1">Cell membrane</location>
        <topology evidence="1">Multi-pass membrane protein</topology>
    </subcellularLocation>
</comment>
<keyword evidence="5" id="KW-0547">Nucleotide-binding</keyword>
<keyword evidence="8 9" id="KW-0472">Membrane</keyword>
<dbReference type="InterPro" id="IPR027417">
    <property type="entry name" value="P-loop_NTPase"/>
</dbReference>
<dbReference type="PROSITE" id="PS00211">
    <property type="entry name" value="ABC_TRANSPORTER_1"/>
    <property type="match status" value="1"/>
</dbReference>
<dbReference type="Gene3D" id="1.20.1560.10">
    <property type="entry name" value="ABC transporter type 1, transmembrane domain"/>
    <property type="match status" value="1"/>
</dbReference>
<dbReference type="GO" id="GO:0015421">
    <property type="term" value="F:ABC-type oligopeptide transporter activity"/>
    <property type="evidence" value="ECO:0007669"/>
    <property type="project" value="TreeGrafter"/>
</dbReference>
<evidence type="ECO:0000256" key="2">
    <source>
        <dbReference type="ARBA" id="ARBA00022448"/>
    </source>
</evidence>
<dbReference type="InterPro" id="IPR039421">
    <property type="entry name" value="Type_1_exporter"/>
</dbReference>
<dbReference type="FunFam" id="3.40.50.300:FF:000221">
    <property type="entry name" value="Multidrug ABC transporter ATP-binding protein"/>
    <property type="match status" value="1"/>
</dbReference>
<proteinExistence type="predicted"/>
<dbReference type="Pfam" id="PF00005">
    <property type="entry name" value="ABC_tran"/>
    <property type="match status" value="1"/>
</dbReference>
<comment type="caution">
    <text evidence="12">The sequence shown here is derived from an EMBL/GenBank/DDBJ whole genome shotgun (WGS) entry which is preliminary data.</text>
</comment>
<dbReference type="PROSITE" id="PS50929">
    <property type="entry name" value="ABC_TM1F"/>
    <property type="match status" value="1"/>
</dbReference>
<feature type="transmembrane region" description="Helical" evidence="9">
    <location>
        <begin position="122"/>
        <end position="145"/>
    </location>
</feature>
<dbReference type="InterPro" id="IPR017871">
    <property type="entry name" value="ABC_transporter-like_CS"/>
</dbReference>
<dbReference type="GO" id="GO:0005524">
    <property type="term" value="F:ATP binding"/>
    <property type="evidence" value="ECO:0007669"/>
    <property type="project" value="UniProtKB-KW"/>
</dbReference>
<dbReference type="Gene3D" id="3.40.50.300">
    <property type="entry name" value="P-loop containing nucleotide triphosphate hydrolases"/>
    <property type="match status" value="1"/>
</dbReference>
<feature type="transmembrane region" description="Helical" evidence="9">
    <location>
        <begin position="268"/>
        <end position="292"/>
    </location>
</feature>
<dbReference type="PANTHER" id="PTHR43394">
    <property type="entry name" value="ATP-DEPENDENT PERMEASE MDL1, MITOCHONDRIAL"/>
    <property type="match status" value="1"/>
</dbReference>
<evidence type="ECO:0000259" key="10">
    <source>
        <dbReference type="PROSITE" id="PS50893"/>
    </source>
</evidence>
<evidence type="ECO:0000256" key="5">
    <source>
        <dbReference type="ARBA" id="ARBA00022741"/>
    </source>
</evidence>
<dbReference type="GO" id="GO:0005886">
    <property type="term" value="C:plasma membrane"/>
    <property type="evidence" value="ECO:0007669"/>
    <property type="project" value="UniProtKB-SubCell"/>
</dbReference>
<keyword evidence="6 12" id="KW-0067">ATP-binding</keyword>
<evidence type="ECO:0000259" key="11">
    <source>
        <dbReference type="PROSITE" id="PS50929"/>
    </source>
</evidence>
<feature type="transmembrane region" description="Helical" evidence="9">
    <location>
        <begin position="234"/>
        <end position="256"/>
    </location>
</feature>
<feature type="transmembrane region" description="Helical" evidence="9">
    <location>
        <begin position="151"/>
        <end position="170"/>
    </location>
</feature>
<evidence type="ECO:0000313" key="12">
    <source>
        <dbReference type="EMBL" id="HGW91067.1"/>
    </source>
</evidence>
<evidence type="ECO:0000256" key="6">
    <source>
        <dbReference type="ARBA" id="ARBA00022840"/>
    </source>
</evidence>